<sequence>MQLVASLVVKIRTHFGVLLPSALLDCLKINHDMLWVLAIHLIL</sequence>
<dbReference type="AlphaFoldDB" id="A0A0A9EKJ6"/>
<evidence type="ECO:0000313" key="1">
    <source>
        <dbReference type="EMBL" id="JAD96557.1"/>
    </source>
</evidence>
<reference evidence="1" key="2">
    <citation type="journal article" date="2015" name="Data Brief">
        <title>Shoot transcriptome of the giant reed, Arundo donax.</title>
        <authorList>
            <person name="Barrero R.A."/>
            <person name="Guerrero F.D."/>
            <person name="Moolhuijzen P."/>
            <person name="Goolsby J.A."/>
            <person name="Tidwell J."/>
            <person name="Bellgard S.E."/>
            <person name="Bellgard M.I."/>
        </authorList>
    </citation>
    <scope>NUCLEOTIDE SEQUENCE</scope>
    <source>
        <tissue evidence="1">Shoot tissue taken approximately 20 cm above the soil surface</tissue>
    </source>
</reference>
<accession>A0A0A9EKJ6</accession>
<reference evidence="1" key="1">
    <citation type="submission" date="2014-09" db="EMBL/GenBank/DDBJ databases">
        <authorList>
            <person name="Magalhaes I.L.F."/>
            <person name="Oliveira U."/>
            <person name="Santos F.R."/>
            <person name="Vidigal T.H.D.A."/>
            <person name="Brescovit A.D."/>
            <person name="Santos A.J."/>
        </authorList>
    </citation>
    <scope>NUCLEOTIDE SEQUENCE</scope>
    <source>
        <tissue evidence="1">Shoot tissue taken approximately 20 cm above the soil surface</tissue>
    </source>
</reference>
<dbReference type="EMBL" id="GBRH01201338">
    <property type="protein sequence ID" value="JAD96557.1"/>
    <property type="molecule type" value="Transcribed_RNA"/>
</dbReference>
<name>A0A0A9EKJ6_ARUDO</name>
<organism evidence="1">
    <name type="scientific">Arundo donax</name>
    <name type="common">Giant reed</name>
    <name type="synonym">Donax arundinaceus</name>
    <dbReference type="NCBI Taxonomy" id="35708"/>
    <lineage>
        <taxon>Eukaryota</taxon>
        <taxon>Viridiplantae</taxon>
        <taxon>Streptophyta</taxon>
        <taxon>Embryophyta</taxon>
        <taxon>Tracheophyta</taxon>
        <taxon>Spermatophyta</taxon>
        <taxon>Magnoliopsida</taxon>
        <taxon>Liliopsida</taxon>
        <taxon>Poales</taxon>
        <taxon>Poaceae</taxon>
        <taxon>PACMAD clade</taxon>
        <taxon>Arundinoideae</taxon>
        <taxon>Arundineae</taxon>
        <taxon>Arundo</taxon>
    </lineage>
</organism>
<protein>
    <submittedName>
        <fullName evidence="1">Uncharacterized protein</fullName>
    </submittedName>
</protein>
<proteinExistence type="predicted"/>